<reference evidence="2 3" key="1">
    <citation type="submission" date="2014-12" db="EMBL/GenBank/DDBJ databases">
        <title>Comparative genomics of the lactic acid bacteria isolated from the honey bee gut.</title>
        <authorList>
            <person name="Ellegaard K.M."/>
            <person name="Tamarit D."/>
            <person name="Javelind E."/>
            <person name="Olofsson T."/>
            <person name="Andersson S.G."/>
            <person name="Vasquez A."/>
        </authorList>
    </citation>
    <scope>NUCLEOTIDE SEQUENCE [LARGE SCALE GENOMIC DNA]</scope>
    <source>
        <strain evidence="2 3">Biut2</strain>
    </source>
</reference>
<proteinExistence type="predicted"/>
<feature type="transmembrane region" description="Helical" evidence="1">
    <location>
        <begin position="6"/>
        <end position="25"/>
    </location>
</feature>
<feature type="transmembrane region" description="Helical" evidence="1">
    <location>
        <begin position="125"/>
        <end position="144"/>
    </location>
</feature>
<dbReference type="AlphaFoldDB" id="A0A0F4L8H5"/>
<dbReference type="Proteomes" id="UP000033533">
    <property type="component" value="Unassembled WGS sequence"/>
</dbReference>
<dbReference type="EMBL" id="JXBY01000020">
    <property type="protein sequence ID" value="KJY55132.1"/>
    <property type="molecule type" value="Genomic_DNA"/>
</dbReference>
<evidence type="ECO:0000256" key="1">
    <source>
        <dbReference type="SAM" id="Phobius"/>
    </source>
</evidence>
<keyword evidence="1" id="KW-1133">Transmembrane helix</keyword>
<dbReference type="HOGENOM" id="CLU_132636_0_0_9"/>
<keyword evidence="1" id="KW-0472">Membrane</keyword>
<protein>
    <submittedName>
        <fullName evidence="2">Uncharacterized protein</fullName>
    </submittedName>
</protein>
<accession>A0A0F4L8H5</accession>
<gene>
    <name evidence="2" type="ORF">JF76_12180</name>
</gene>
<comment type="caution">
    <text evidence="2">The sequence shown here is derived from an EMBL/GenBank/DDBJ whole genome shotgun (WGS) entry which is preliminary data.</text>
</comment>
<dbReference type="PATRIC" id="fig|1218493.3.peg.1278"/>
<sequence length="161" mass="18852">MFIISLFINCISFLGDWLLFAFPLYQGLMELYDYEWFLKEFNQSSKAQPKISPLYWIIPIVKIYLEKRRAVKILGSIIKNESDLRTAMSFIDKATAWYFVSLGGWLKMVSSLYEFIGELHEDSILLLILGTVVLTFLGIFSGYYRLNPKRQRVLISKIKKN</sequence>
<keyword evidence="1" id="KW-0812">Transmembrane</keyword>
<organism evidence="2 3">
    <name type="scientific">Lactobacillus kullabergensis</name>
    <dbReference type="NCBI Taxonomy" id="1218493"/>
    <lineage>
        <taxon>Bacteria</taxon>
        <taxon>Bacillati</taxon>
        <taxon>Bacillota</taxon>
        <taxon>Bacilli</taxon>
        <taxon>Lactobacillales</taxon>
        <taxon>Lactobacillaceae</taxon>
        <taxon>Lactobacillus</taxon>
    </lineage>
</organism>
<evidence type="ECO:0000313" key="3">
    <source>
        <dbReference type="Proteomes" id="UP000033533"/>
    </source>
</evidence>
<evidence type="ECO:0000313" key="2">
    <source>
        <dbReference type="EMBL" id="KJY55132.1"/>
    </source>
</evidence>
<name>A0A0F4L8H5_9LACO</name>